<accession>A0A840YTN6</accession>
<reference evidence="1 2" key="1">
    <citation type="submission" date="2020-08" db="EMBL/GenBank/DDBJ databases">
        <title>Genomic Encyclopedia of Type Strains, Phase IV (KMG-IV): sequencing the most valuable type-strain genomes for metagenomic binning, comparative biology and taxonomic classification.</title>
        <authorList>
            <person name="Goeker M."/>
        </authorList>
    </citation>
    <scope>NUCLEOTIDE SEQUENCE [LARGE SCALE GENOMIC DNA]</scope>
    <source>
        <strain evidence="1 2">DSM 26736</strain>
    </source>
</reference>
<keyword evidence="2" id="KW-1185">Reference proteome</keyword>
<evidence type="ECO:0000313" key="1">
    <source>
        <dbReference type="EMBL" id="MBB5713086.1"/>
    </source>
</evidence>
<dbReference type="EMBL" id="JACIJF010000042">
    <property type="protein sequence ID" value="MBB5713086.1"/>
    <property type="molecule type" value="Genomic_DNA"/>
</dbReference>
<organism evidence="1 2">
    <name type="scientific">Sphingomonas xinjiangensis</name>
    <dbReference type="NCBI Taxonomy" id="643568"/>
    <lineage>
        <taxon>Bacteria</taxon>
        <taxon>Pseudomonadati</taxon>
        <taxon>Pseudomonadota</taxon>
        <taxon>Alphaproteobacteria</taxon>
        <taxon>Sphingomonadales</taxon>
        <taxon>Sphingomonadaceae</taxon>
        <taxon>Sphingomonas</taxon>
    </lineage>
</organism>
<proteinExistence type="predicted"/>
<evidence type="ECO:0000313" key="2">
    <source>
        <dbReference type="Proteomes" id="UP000527143"/>
    </source>
</evidence>
<gene>
    <name evidence="1" type="ORF">FHT02_004348</name>
</gene>
<name>A0A840YTN6_9SPHN</name>
<sequence>MSKPLRPYSILAFSHVQGGGYFGAERTNAFGRCRGGI</sequence>
<protein>
    <submittedName>
        <fullName evidence="1">Uncharacterized protein</fullName>
    </submittedName>
</protein>
<comment type="caution">
    <text evidence="1">The sequence shown here is derived from an EMBL/GenBank/DDBJ whole genome shotgun (WGS) entry which is preliminary data.</text>
</comment>
<dbReference type="AlphaFoldDB" id="A0A840YTN6"/>
<dbReference type="Proteomes" id="UP000527143">
    <property type="component" value="Unassembled WGS sequence"/>
</dbReference>